<evidence type="ECO:0000256" key="1">
    <source>
        <dbReference type="ARBA" id="ARBA00022553"/>
    </source>
</evidence>
<dbReference type="Proteomes" id="UP000027982">
    <property type="component" value="Chromosome"/>
</dbReference>
<keyword evidence="5" id="KW-0804">Transcription</keyword>
<dbReference type="FunFam" id="3.40.50.2300:FF:000001">
    <property type="entry name" value="DNA-binding response regulator PhoB"/>
    <property type="match status" value="1"/>
</dbReference>
<keyword evidence="4" id="KW-0238">DNA-binding</keyword>
<keyword evidence="10" id="KW-1185">Reference proteome</keyword>
<dbReference type="HOGENOM" id="CLU_000445_69_17_0"/>
<dbReference type="SMART" id="SM00448">
    <property type="entry name" value="REC"/>
    <property type="match status" value="1"/>
</dbReference>
<gene>
    <name evidence="9" type="ORF">OP10G_1676</name>
</gene>
<feature type="region of interest" description="Disordered" evidence="7">
    <location>
        <begin position="1"/>
        <end position="24"/>
    </location>
</feature>
<dbReference type="EMBL" id="CP007139">
    <property type="protein sequence ID" value="AIE85044.1"/>
    <property type="molecule type" value="Genomic_DNA"/>
</dbReference>
<evidence type="ECO:0000256" key="3">
    <source>
        <dbReference type="ARBA" id="ARBA00023015"/>
    </source>
</evidence>
<accession>A0A068NU00</accession>
<dbReference type="OrthoDB" id="9800897at2"/>
<feature type="modified residue" description="4-aspartylphosphate" evidence="6">
    <location>
        <position position="81"/>
    </location>
</feature>
<evidence type="ECO:0000259" key="8">
    <source>
        <dbReference type="PROSITE" id="PS50110"/>
    </source>
</evidence>
<dbReference type="PROSITE" id="PS50110">
    <property type="entry name" value="RESPONSE_REGULATORY"/>
    <property type="match status" value="1"/>
</dbReference>
<dbReference type="InterPro" id="IPR050595">
    <property type="entry name" value="Bact_response_regulator"/>
</dbReference>
<dbReference type="STRING" id="661478.OP10G_1676"/>
<evidence type="ECO:0000313" key="10">
    <source>
        <dbReference type="Proteomes" id="UP000027982"/>
    </source>
</evidence>
<sequence length="145" mass="16606">MLYVEPAEQRERPPGSLWPKTAAGEGRERPRKILVCDDEKPIVRLIQINLEREGYEVETAFDGREGLEKIRTFEPDVVIMDVMMPYMDGLEVLRRVRKDPGTKDIPVIILTVKAQDQDVFDGYNSGADLYLTKPFDPMELVKLLA</sequence>
<dbReference type="Pfam" id="PF00072">
    <property type="entry name" value="Response_reg"/>
    <property type="match status" value="1"/>
</dbReference>
<reference evidence="9 10" key="1">
    <citation type="journal article" date="2014" name="PLoS ONE">
        <title>The first complete genome sequence of the class fimbriimonadia in the phylum armatimonadetes.</title>
        <authorList>
            <person name="Hu Z.Y."/>
            <person name="Wang Y.Z."/>
            <person name="Im W.T."/>
            <person name="Wang S.Y."/>
            <person name="Zhao G.P."/>
            <person name="Zheng H.J."/>
            <person name="Quan Z.X."/>
        </authorList>
    </citation>
    <scope>NUCLEOTIDE SEQUENCE [LARGE SCALE GENOMIC DNA]</scope>
    <source>
        <strain evidence="9">Gsoil 348</strain>
    </source>
</reference>
<evidence type="ECO:0000256" key="6">
    <source>
        <dbReference type="PROSITE-ProRule" id="PRU00169"/>
    </source>
</evidence>
<dbReference type="GO" id="GO:0003677">
    <property type="term" value="F:DNA binding"/>
    <property type="evidence" value="ECO:0007669"/>
    <property type="project" value="UniProtKB-KW"/>
</dbReference>
<evidence type="ECO:0000313" key="9">
    <source>
        <dbReference type="EMBL" id="AIE85044.1"/>
    </source>
</evidence>
<dbReference type="InterPro" id="IPR011006">
    <property type="entry name" value="CheY-like_superfamily"/>
</dbReference>
<evidence type="ECO:0000256" key="7">
    <source>
        <dbReference type="SAM" id="MobiDB-lite"/>
    </source>
</evidence>
<dbReference type="InterPro" id="IPR001789">
    <property type="entry name" value="Sig_transdc_resp-reg_receiver"/>
</dbReference>
<keyword evidence="1 6" id="KW-0597">Phosphoprotein</keyword>
<dbReference type="CDD" id="cd17574">
    <property type="entry name" value="REC_OmpR"/>
    <property type="match status" value="1"/>
</dbReference>
<dbReference type="SUPFAM" id="SSF52172">
    <property type="entry name" value="CheY-like"/>
    <property type="match status" value="1"/>
</dbReference>
<dbReference type="AlphaFoldDB" id="A0A068NU00"/>
<dbReference type="PANTHER" id="PTHR44591">
    <property type="entry name" value="STRESS RESPONSE REGULATOR PROTEIN 1"/>
    <property type="match status" value="1"/>
</dbReference>
<dbReference type="PANTHER" id="PTHR44591:SF18">
    <property type="entry name" value="REGULATORY PROTEIN"/>
    <property type="match status" value="1"/>
</dbReference>
<evidence type="ECO:0000256" key="2">
    <source>
        <dbReference type="ARBA" id="ARBA00023012"/>
    </source>
</evidence>
<dbReference type="GO" id="GO:0000160">
    <property type="term" value="P:phosphorelay signal transduction system"/>
    <property type="evidence" value="ECO:0007669"/>
    <property type="project" value="UniProtKB-KW"/>
</dbReference>
<organism evidence="9 10">
    <name type="scientific">Fimbriimonas ginsengisoli Gsoil 348</name>
    <dbReference type="NCBI Taxonomy" id="661478"/>
    <lineage>
        <taxon>Bacteria</taxon>
        <taxon>Bacillati</taxon>
        <taxon>Armatimonadota</taxon>
        <taxon>Fimbriimonadia</taxon>
        <taxon>Fimbriimonadales</taxon>
        <taxon>Fimbriimonadaceae</taxon>
        <taxon>Fimbriimonas</taxon>
    </lineage>
</organism>
<feature type="domain" description="Response regulatory" evidence="8">
    <location>
        <begin position="32"/>
        <end position="145"/>
    </location>
</feature>
<name>A0A068NU00_FIMGI</name>
<keyword evidence="2" id="KW-0902">Two-component regulatory system</keyword>
<dbReference type="eggNOG" id="COG0745">
    <property type="taxonomic scope" value="Bacteria"/>
</dbReference>
<evidence type="ECO:0000256" key="5">
    <source>
        <dbReference type="ARBA" id="ARBA00023163"/>
    </source>
</evidence>
<protein>
    <submittedName>
        <fullName evidence="9">Response regulator</fullName>
    </submittedName>
</protein>
<keyword evidence="3" id="KW-0805">Transcription regulation</keyword>
<dbReference type="Gene3D" id="3.40.50.2300">
    <property type="match status" value="1"/>
</dbReference>
<dbReference type="KEGG" id="fgi:OP10G_1676"/>
<proteinExistence type="predicted"/>
<evidence type="ECO:0000256" key="4">
    <source>
        <dbReference type="ARBA" id="ARBA00023125"/>
    </source>
</evidence>